<accession>A0AA45C951</accession>
<keyword evidence="6" id="KW-1185">Reference proteome</keyword>
<protein>
    <submittedName>
        <fullName evidence="5">Type IV pilus assembly protein PilB</fullName>
    </submittedName>
</protein>
<evidence type="ECO:0000313" key="5">
    <source>
        <dbReference type="EMBL" id="PWJ96578.1"/>
    </source>
</evidence>
<dbReference type="EMBL" id="QGGI01000001">
    <property type="protein sequence ID" value="PWJ96578.1"/>
    <property type="molecule type" value="Genomic_DNA"/>
</dbReference>
<dbReference type="GO" id="GO:0005524">
    <property type="term" value="F:ATP binding"/>
    <property type="evidence" value="ECO:0007669"/>
    <property type="project" value="UniProtKB-KW"/>
</dbReference>
<evidence type="ECO:0000256" key="3">
    <source>
        <dbReference type="ARBA" id="ARBA00022840"/>
    </source>
</evidence>
<comment type="caution">
    <text evidence="5">The sequence shown here is derived from an EMBL/GenBank/DDBJ whole genome shotgun (WGS) entry which is preliminary data.</text>
</comment>
<dbReference type="Proteomes" id="UP000245921">
    <property type="component" value="Unassembled WGS sequence"/>
</dbReference>
<sequence length="348" mass="40732">MLWANKNINIKNLKNEDNDNIYNKIFYELNNDGITDYHFTPHKDFVDISVRYNGDLIKIEKIFKNQYNRLLNRILINCGLDIIKDFKNLDGSFELNDNFYRVSFMKSFFGISCVMRKLKNIEKININIPTKIEKKILEYVNNKSGLIIFSGPTGSGKTTTLNYYLNKLKDKMKIHTIDNPIEYIISGIVQISLLNNESIDILKYILRQDPELISVGEIRERSYAKFLFETITTGHYVFSTVHSDSIENVLNRFYSMGIKNEIIKFTDMILNQRLLPGICKNCKGKGCKECMNTGKKGFFSIFDCLILNDDVKKYLLNNTLNFERIKNFNFISKEEQFKDLKEKGLLYF</sequence>
<evidence type="ECO:0000313" key="6">
    <source>
        <dbReference type="Proteomes" id="UP000245921"/>
    </source>
</evidence>
<evidence type="ECO:0000256" key="1">
    <source>
        <dbReference type="ARBA" id="ARBA00006611"/>
    </source>
</evidence>
<dbReference type="GO" id="GO:0016887">
    <property type="term" value="F:ATP hydrolysis activity"/>
    <property type="evidence" value="ECO:0007669"/>
    <property type="project" value="TreeGrafter"/>
</dbReference>
<dbReference type="PANTHER" id="PTHR30258:SF3">
    <property type="entry name" value="SLL1921 PROTEIN"/>
    <property type="match status" value="1"/>
</dbReference>
<dbReference type="Pfam" id="PF00437">
    <property type="entry name" value="T2SSE"/>
    <property type="match status" value="1"/>
</dbReference>
<organism evidence="5 6">
    <name type="scientific">Oceanotoga teriensis</name>
    <dbReference type="NCBI Taxonomy" id="515440"/>
    <lineage>
        <taxon>Bacteria</taxon>
        <taxon>Thermotogati</taxon>
        <taxon>Thermotogota</taxon>
        <taxon>Thermotogae</taxon>
        <taxon>Petrotogales</taxon>
        <taxon>Petrotogaceae</taxon>
        <taxon>Oceanotoga</taxon>
    </lineage>
</organism>
<comment type="similarity">
    <text evidence="1">Belongs to the GSP E family.</text>
</comment>
<feature type="domain" description="Bacterial type II secretion system protein E" evidence="4">
    <location>
        <begin position="22"/>
        <end position="321"/>
    </location>
</feature>
<dbReference type="PANTHER" id="PTHR30258">
    <property type="entry name" value="TYPE II SECRETION SYSTEM PROTEIN GSPE-RELATED"/>
    <property type="match status" value="1"/>
</dbReference>
<proteinExistence type="inferred from homology"/>
<dbReference type="Gene3D" id="3.30.450.90">
    <property type="match status" value="1"/>
</dbReference>
<dbReference type="Gene3D" id="3.40.50.300">
    <property type="entry name" value="P-loop containing nucleotide triphosphate hydrolases"/>
    <property type="match status" value="1"/>
</dbReference>
<dbReference type="GO" id="GO:0005886">
    <property type="term" value="C:plasma membrane"/>
    <property type="evidence" value="ECO:0007669"/>
    <property type="project" value="TreeGrafter"/>
</dbReference>
<dbReference type="SUPFAM" id="SSF52540">
    <property type="entry name" value="P-loop containing nucleoside triphosphate hydrolases"/>
    <property type="match status" value="1"/>
</dbReference>
<keyword evidence="3" id="KW-0067">ATP-binding</keyword>
<keyword evidence="2" id="KW-0547">Nucleotide-binding</keyword>
<evidence type="ECO:0000259" key="4">
    <source>
        <dbReference type="Pfam" id="PF00437"/>
    </source>
</evidence>
<reference evidence="5 6" key="1">
    <citation type="submission" date="2018-05" db="EMBL/GenBank/DDBJ databases">
        <title>Genomic Encyclopedia of Type Strains, Phase IV (KMG-IV): sequencing the most valuable type-strain genomes for metagenomic binning, comparative biology and taxonomic classification.</title>
        <authorList>
            <person name="Goeker M."/>
        </authorList>
    </citation>
    <scope>NUCLEOTIDE SEQUENCE [LARGE SCALE GENOMIC DNA]</scope>
    <source>
        <strain evidence="5 6">DSM 24906</strain>
    </source>
</reference>
<dbReference type="AlphaFoldDB" id="A0AA45C951"/>
<dbReference type="InterPro" id="IPR027417">
    <property type="entry name" value="P-loop_NTPase"/>
</dbReference>
<evidence type="ECO:0000256" key="2">
    <source>
        <dbReference type="ARBA" id="ARBA00022741"/>
    </source>
</evidence>
<gene>
    <name evidence="5" type="ORF">C7380_101151</name>
</gene>
<dbReference type="InterPro" id="IPR001482">
    <property type="entry name" value="T2SS/T4SS_dom"/>
</dbReference>
<name>A0AA45C951_9BACT</name>